<sequence length="88" mass="10077">MKIENIFNPTFGGTFFIGTLTGQKDLFRQSKWLLRGNKGYSEIISIQSEQMPAGQATGKRIFVSDTFFDKSHLSNDENLELEFMSYID</sequence>
<gene>
    <name evidence="1" type="ORF">HYN59_02685</name>
</gene>
<protein>
    <submittedName>
        <fullName evidence="1">Uncharacterized protein</fullName>
    </submittedName>
</protein>
<accession>A0A2S1QUI8</accession>
<reference evidence="1 2" key="1">
    <citation type="submission" date="2018-04" db="EMBL/GenBank/DDBJ databases">
        <title>Genome sequencing of Flavobacterium sp. HYN0059.</title>
        <authorList>
            <person name="Yi H."/>
            <person name="Baek C."/>
        </authorList>
    </citation>
    <scope>NUCLEOTIDE SEQUENCE [LARGE SCALE GENOMIC DNA]</scope>
    <source>
        <strain evidence="1 2">HYN0059</strain>
    </source>
</reference>
<name>A0A2S1QUI8_9FLAO</name>
<dbReference type="RefSeq" id="WP_108776792.1">
    <property type="nucleotide sequence ID" value="NZ_CP029186.1"/>
</dbReference>
<dbReference type="KEGG" id="falb:HYN59_02685"/>
<dbReference type="AlphaFoldDB" id="A0A2S1QUI8"/>
<evidence type="ECO:0000313" key="2">
    <source>
        <dbReference type="Proteomes" id="UP000244929"/>
    </source>
</evidence>
<keyword evidence="2" id="KW-1185">Reference proteome</keyword>
<dbReference type="Proteomes" id="UP000244929">
    <property type="component" value="Chromosome"/>
</dbReference>
<organism evidence="1 2">
    <name type="scientific">Flavobacterium album</name>
    <dbReference type="NCBI Taxonomy" id="2175091"/>
    <lineage>
        <taxon>Bacteria</taxon>
        <taxon>Pseudomonadati</taxon>
        <taxon>Bacteroidota</taxon>
        <taxon>Flavobacteriia</taxon>
        <taxon>Flavobacteriales</taxon>
        <taxon>Flavobacteriaceae</taxon>
        <taxon>Flavobacterium</taxon>
    </lineage>
</organism>
<dbReference type="EMBL" id="CP029186">
    <property type="protein sequence ID" value="AWH84082.1"/>
    <property type="molecule type" value="Genomic_DNA"/>
</dbReference>
<proteinExistence type="predicted"/>
<evidence type="ECO:0000313" key="1">
    <source>
        <dbReference type="EMBL" id="AWH84082.1"/>
    </source>
</evidence>